<feature type="domain" description="LIM zinc-binding" evidence="5">
    <location>
        <begin position="1"/>
        <end position="46"/>
    </location>
</feature>
<dbReference type="VEuPathDB" id="VectorBase:CSON013751"/>
<dbReference type="EMBL" id="UFQT01000707">
    <property type="protein sequence ID" value="SSX26687.1"/>
    <property type="molecule type" value="Genomic_DNA"/>
</dbReference>
<keyword evidence="3 4" id="KW-0440">LIM domain</keyword>
<dbReference type="Gene3D" id="2.10.110.10">
    <property type="entry name" value="Cysteine Rich Protein"/>
    <property type="match status" value="1"/>
</dbReference>
<dbReference type="Pfam" id="PF00412">
    <property type="entry name" value="LIM"/>
    <property type="match status" value="1"/>
</dbReference>
<reference evidence="6" key="1">
    <citation type="submission" date="2018-07" db="EMBL/GenBank/DDBJ databases">
        <authorList>
            <person name="Quirk P.G."/>
            <person name="Krulwich T.A."/>
        </authorList>
    </citation>
    <scope>NUCLEOTIDE SEQUENCE</scope>
</reference>
<evidence type="ECO:0000256" key="1">
    <source>
        <dbReference type="ARBA" id="ARBA00022723"/>
    </source>
</evidence>
<evidence type="ECO:0000259" key="5">
    <source>
        <dbReference type="PROSITE" id="PS50023"/>
    </source>
</evidence>
<name>A0A336ME98_CULSO</name>
<evidence type="ECO:0000256" key="4">
    <source>
        <dbReference type="PROSITE-ProRule" id="PRU00125"/>
    </source>
</evidence>
<accession>A0A336ME98</accession>
<sequence>MKSAITALNTKWHPDCFKCKKCKKVIEEESFFVEGSRPVCGKCVGA</sequence>
<evidence type="ECO:0000256" key="2">
    <source>
        <dbReference type="ARBA" id="ARBA00022833"/>
    </source>
</evidence>
<protein>
    <submittedName>
        <fullName evidence="6">CSON013751 protein</fullName>
    </submittedName>
</protein>
<dbReference type="AlphaFoldDB" id="A0A336ME98"/>
<keyword evidence="1 4" id="KW-0479">Metal-binding</keyword>
<gene>
    <name evidence="6" type="primary">CSON013751</name>
</gene>
<evidence type="ECO:0000313" key="6">
    <source>
        <dbReference type="EMBL" id="SSX26687.1"/>
    </source>
</evidence>
<dbReference type="InterPro" id="IPR001781">
    <property type="entry name" value="Znf_LIM"/>
</dbReference>
<dbReference type="SMART" id="SM00132">
    <property type="entry name" value="LIM"/>
    <property type="match status" value="1"/>
</dbReference>
<keyword evidence="2 4" id="KW-0862">Zinc</keyword>
<dbReference type="PROSITE" id="PS50023">
    <property type="entry name" value="LIM_DOMAIN_2"/>
    <property type="match status" value="1"/>
</dbReference>
<proteinExistence type="predicted"/>
<organism evidence="6">
    <name type="scientific">Culicoides sonorensis</name>
    <name type="common">Biting midge</name>
    <dbReference type="NCBI Taxonomy" id="179676"/>
    <lineage>
        <taxon>Eukaryota</taxon>
        <taxon>Metazoa</taxon>
        <taxon>Ecdysozoa</taxon>
        <taxon>Arthropoda</taxon>
        <taxon>Hexapoda</taxon>
        <taxon>Insecta</taxon>
        <taxon>Pterygota</taxon>
        <taxon>Neoptera</taxon>
        <taxon>Endopterygota</taxon>
        <taxon>Diptera</taxon>
        <taxon>Nematocera</taxon>
        <taxon>Chironomoidea</taxon>
        <taxon>Ceratopogonidae</taxon>
        <taxon>Ceratopogoninae</taxon>
        <taxon>Culicoides</taxon>
        <taxon>Monoculicoides</taxon>
    </lineage>
</organism>
<evidence type="ECO:0000256" key="3">
    <source>
        <dbReference type="ARBA" id="ARBA00023038"/>
    </source>
</evidence>
<dbReference type="GO" id="GO:0046872">
    <property type="term" value="F:metal ion binding"/>
    <property type="evidence" value="ECO:0007669"/>
    <property type="project" value="UniProtKB-KW"/>
</dbReference>